<organism evidence="10 11">
    <name type="scientific">Chlorella ohadii</name>
    <dbReference type="NCBI Taxonomy" id="2649997"/>
    <lineage>
        <taxon>Eukaryota</taxon>
        <taxon>Viridiplantae</taxon>
        <taxon>Chlorophyta</taxon>
        <taxon>core chlorophytes</taxon>
        <taxon>Trebouxiophyceae</taxon>
        <taxon>Chlorellales</taxon>
        <taxon>Chlorellaceae</taxon>
        <taxon>Chlorella clade</taxon>
        <taxon>Chlorella</taxon>
    </lineage>
</organism>
<proteinExistence type="inferred from homology"/>
<keyword evidence="7" id="KW-0819">tRNA processing</keyword>
<sequence length="409" mass="40866">MDLAVRTLRDGRADGAAQAPLLLLCDALSVVGGPALLRRAIADLAAAIAGGRAQASGVLLLALERPPAHYAQLCSLTSVSLTVLDGFSDPHGWGSLLGGQPKAASGASGSSGGNGRLVPLPGILAAADGPQQLQQQLSTAAAAAGLQQCIIIDSLSPLLDAWGAAAVAHLLHSLLAAHATSCLLCGVHADLHPSADLAALQQLAAGSLQLVEASELECSMCAAAHGATPQGRLAVRLKRAAGRVRAESQLYAIDASGAVAFLEPPADLLSAAAAAGKAAGAAAGADATGGLAQQLAGGMRLGLSRAEAEAKARVQLPFEHQGQGAAYQTGDFRDYLPPEAGGRARPGSAAGSRAGQPDPAALGTAAAATAGGEGQQQQQQQRLGHILYVRDSASEPEDSDEDPDDDLDI</sequence>
<keyword evidence="11" id="KW-1185">Reference proteome</keyword>
<dbReference type="AlphaFoldDB" id="A0AAD5DUY6"/>
<evidence type="ECO:0000256" key="8">
    <source>
        <dbReference type="ARBA" id="ARBA00023242"/>
    </source>
</evidence>
<evidence type="ECO:0000313" key="11">
    <source>
        <dbReference type="Proteomes" id="UP001205105"/>
    </source>
</evidence>
<dbReference type="GO" id="GO:0033588">
    <property type="term" value="C:elongator holoenzyme complex"/>
    <property type="evidence" value="ECO:0007669"/>
    <property type="project" value="InterPro"/>
</dbReference>
<evidence type="ECO:0000256" key="1">
    <source>
        <dbReference type="ARBA" id="ARBA00004123"/>
    </source>
</evidence>
<dbReference type="PANTHER" id="PTHR15641:SF1">
    <property type="entry name" value="ELONGATOR COMPLEX PROTEIN 5"/>
    <property type="match status" value="1"/>
</dbReference>
<keyword evidence="6" id="KW-0963">Cytoplasm</keyword>
<dbReference type="Proteomes" id="UP001205105">
    <property type="component" value="Unassembled WGS sequence"/>
</dbReference>
<comment type="caution">
    <text evidence="10">The sequence shown here is derived from an EMBL/GenBank/DDBJ whole genome shotgun (WGS) entry which is preliminary data.</text>
</comment>
<dbReference type="GO" id="GO:0002098">
    <property type="term" value="P:tRNA wobble uridine modification"/>
    <property type="evidence" value="ECO:0007669"/>
    <property type="project" value="InterPro"/>
</dbReference>
<feature type="region of interest" description="Disordered" evidence="9">
    <location>
        <begin position="321"/>
        <end position="409"/>
    </location>
</feature>
<dbReference type="EMBL" id="JADXDR010000024">
    <property type="protein sequence ID" value="KAI7844817.1"/>
    <property type="molecule type" value="Genomic_DNA"/>
</dbReference>
<evidence type="ECO:0000256" key="4">
    <source>
        <dbReference type="ARBA" id="ARBA00009567"/>
    </source>
</evidence>
<gene>
    <name evidence="10" type="ORF">COHA_001696</name>
</gene>
<evidence type="ECO:0000256" key="6">
    <source>
        <dbReference type="ARBA" id="ARBA00022490"/>
    </source>
</evidence>
<dbReference type="PANTHER" id="PTHR15641">
    <property type="entry name" value="ELONGATOR COMPLEX PROTEIN 5"/>
    <property type="match status" value="1"/>
</dbReference>
<evidence type="ECO:0000313" key="10">
    <source>
        <dbReference type="EMBL" id="KAI7844817.1"/>
    </source>
</evidence>
<dbReference type="CDD" id="cd19496">
    <property type="entry name" value="Elp5"/>
    <property type="match status" value="1"/>
</dbReference>
<comment type="subcellular location">
    <subcellularLocation>
        <location evidence="2">Cytoplasm</location>
    </subcellularLocation>
    <subcellularLocation>
        <location evidence="1">Nucleus</location>
    </subcellularLocation>
</comment>
<feature type="compositionally biased region" description="Acidic residues" evidence="9">
    <location>
        <begin position="394"/>
        <end position="409"/>
    </location>
</feature>
<dbReference type="GO" id="GO:0005634">
    <property type="term" value="C:nucleus"/>
    <property type="evidence" value="ECO:0007669"/>
    <property type="project" value="UniProtKB-SubCell"/>
</dbReference>
<comment type="similarity">
    <text evidence="4">Belongs to the ELP5 family.</text>
</comment>
<dbReference type="InterPro" id="IPR019519">
    <property type="entry name" value="Elp5"/>
</dbReference>
<keyword evidence="8" id="KW-0539">Nucleus</keyword>
<accession>A0AAD5DUY6</accession>
<dbReference type="GO" id="GO:0005829">
    <property type="term" value="C:cytosol"/>
    <property type="evidence" value="ECO:0007669"/>
    <property type="project" value="TreeGrafter"/>
</dbReference>
<feature type="compositionally biased region" description="Low complexity" evidence="9">
    <location>
        <begin position="337"/>
        <end position="381"/>
    </location>
</feature>
<evidence type="ECO:0000256" key="3">
    <source>
        <dbReference type="ARBA" id="ARBA00005043"/>
    </source>
</evidence>
<comment type="pathway">
    <text evidence="3">tRNA modification; 5-methoxycarbonylmethyl-2-thiouridine-tRNA biosynthesis.</text>
</comment>
<name>A0AAD5DUY6_9CHLO</name>
<evidence type="ECO:0000256" key="2">
    <source>
        <dbReference type="ARBA" id="ARBA00004496"/>
    </source>
</evidence>
<dbReference type="GO" id="GO:0000049">
    <property type="term" value="F:tRNA binding"/>
    <property type="evidence" value="ECO:0007669"/>
    <property type="project" value="TreeGrafter"/>
</dbReference>
<evidence type="ECO:0000256" key="5">
    <source>
        <dbReference type="ARBA" id="ARBA00020264"/>
    </source>
</evidence>
<reference evidence="10" key="1">
    <citation type="submission" date="2020-11" db="EMBL/GenBank/DDBJ databases">
        <title>Chlorella ohadii genome sequencing and assembly.</title>
        <authorList>
            <person name="Murik O."/>
            <person name="Treves H."/>
            <person name="Kedem I."/>
            <person name="Shotland Y."/>
            <person name="Kaplan A."/>
        </authorList>
    </citation>
    <scope>NUCLEOTIDE SEQUENCE</scope>
    <source>
        <strain evidence="10">1</strain>
    </source>
</reference>
<evidence type="ECO:0000256" key="7">
    <source>
        <dbReference type="ARBA" id="ARBA00022694"/>
    </source>
</evidence>
<protein>
    <recommendedName>
        <fullName evidence="5">Elongator complex protein 5</fullName>
    </recommendedName>
</protein>
<evidence type="ECO:0000256" key="9">
    <source>
        <dbReference type="SAM" id="MobiDB-lite"/>
    </source>
</evidence>